<evidence type="ECO:0000313" key="4">
    <source>
        <dbReference type="Proteomes" id="UP000790580"/>
    </source>
</evidence>
<organism evidence="3 4">
    <name type="scientific">Evansella alkalicola</name>
    <dbReference type="NCBI Taxonomy" id="745819"/>
    <lineage>
        <taxon>Bacteria</taxon>
        <taxon>Bacillati</taxon>
        <taxon>Bacillota</taxon>
        <taxon>Bacilli</taxon>
        <taxon>Bacillales</taxon>
        <taxon>Bacillaceae</taxon>
        <taxon>Evansella</taxon>
    </lineage>
</organism>
<keyword evidence="4" id="KW-1185">Reference proteome</keyword>
<dbReference type="EMBL" id="JAHQCR010000075">
    <property type="protein sequence ID" value="MBU9723313.1"/>
    <property type="molecule type" value="Genomic_DNA"/>
</dbReference>
<dbReference type="InterPro" id="IPR036249">
    <property type="entry name" value="Thioredoxin-like_sf"/>
</dbReference>
<proteinExistence type="predicted"/>
<sequence>MFEGMEVVAVSPSTPQDHQQLQEEYNIQFEILTDIDYLFAIEHGFVDEEEGAIYRGYLGVNPDTGAQSKEIDYLVGQNTETIAELMEDL</sequence>
<dbReference type="Proteomes" id="UP000790580">
    <property type="component" value="Unassembled WGS sequence"/>
</dbReference>
<reference evidence="3 4" key="1">
    <citation type="submission" date="2021-06" db="EMBL/GenBank/DDBJ databases">
        <title>Bacillus sp. RD4P76, an endophyte from a halophyte.</title>
        <authorList>
            <person name="Sun J.-Q."/>
        </authorList>
    </citation>
    <scope>NUCLEOTIDE SEQUENCE [LARGE SCALE GENOMIC DNA]</scope>
    <source>
        <strain evidence="3 4">JCM 17098</strain>
    </source>
</reference>
<keyword evidence="1" id="KW-1015">Disulfide bond</keyword>
<dbReference type="SUPFAM" id="SSF52833">
    <property type="entry name" value="Thioredoxin-like"/>
    <property type="match status" value="1"/>
</dbReference>
<feature type="domain" description="Alkyl hydroperoxide reductase subunit C/ Thiol specific antioxidant" evidence="2">
    <location>
        <begin position="4"/>
        <end position="63"/>
    </location>
</feature>
<dbReference type="Gene3D" id="3.40.30.10">
    <property type="entry name" value="Glutaredoxin"/>
    <property type="match status" value="1"/>
</dbReference>
<dbReference type="InterPro" id="IPR000866">
    <property type="entry name" value="AhpC/TSA"/>
</dbReference>
<accession>A0ABS6JXK4</accession>
<name>A0ABS6JXK4_9BACI</name>
<comment type="caution">
    <text evidence="3">The sequence shown here is derived from an EMBL/GenBank/DDBJ whole genome shotgun (WGS) entry which is preliminary data.</text>
</comment>
<evidence type="ECO:0000259" key="2">
    <source>
        <dbReference type="Pfam" id="PF00578"/>
    </source>
</evidence>
<protein>
    <submittedName>
        <fullName evidence="3">Peroxiredoxin family protein</fullName>
    </submittedName>
</protein>
<gene>
    <name evidence="3" type="ORF">KS407_18000</name>
</gene>
<dbReference type="Pfam" id="PF00578">
    <property type="entry name" value="AhpC-TSA"/>
    <property type="match status" value="1"/>
</dbReference>
<evidence type="ECO:0000313" key="3">
    <source>
        <dbReference type="EMBL" id="MBU9723313.1"/>
    </source>
</evidence>
<evidence type="ECO:0000256" key="1">
    <source>
        <dbReference type="ARBA" id="ARBA00023157"/>
    </source>
</evidence>